<organism evidence="1 2">
    <name type="scientific">Maccoyibacter intestinihominis</name>
    <dbReference type="NCBI Taxonomy" id="3133499"/>
    <lineage>
        <taxon>Bacteria</taxon>
        <taxon>Bacillati</taxon>
        <taxon>Bacillota</taxon>
        <taxon>Clostridia</taxon>
        <taxon>Lachnospirales</taxon>
        <taxon>Lachnospiraceae</taxon>
        <taxon>Maccoyibacter</taxon>
    </lineage>
</organism>
<keyword evidence="2" id="KW-1185">Reference proteome</keyword>
<dbReference type="RefSeq" id="WP_353529787.1">
    <property type="nucleotide sequence ID" value="NZ_JBBMEX010000002.1"/>
</dbReference>
<name>A0ABV1HBY5_9FIRM</name>
<protein>
    <submittedName>
        <fullName evidence="1">Uncharacterized protein</fullName>
    </submittedName>
</protein>
<evidence type="ECO:0000313" key="2">
    <source>
        <dbReference type="Proteomes" id="UP001454489"/>
    </source>
</evidence>
<dbReference type="Proteomes" id="UP001454489">
    <property type="component" value="Unassembled WGS sequence"/>
</dbReference>
<reference evidence="1 2" key="1">
    <citation type="submission" date="2024-03" db="EMBL/GenBank/DDBJ databases">
        <title>Human intestinal bacterial collection.</title>
        <authorList>
            <person name="Pauvert C."/>
            <person name="Hitch T.C.A."/>
            <person name="Clavel T."/>
        </authorList>
    </citation>
    <scope>NUCLEOTIDE SEQUENCE [LARGE SCALE GENOMIC DNA]</scope>
    <source>
        <strain evidence="1 2">CLA-AA-H185</strain>
    </source>
</reference>
<proteinExistence type="predicted"/>
<comment type="caution">
    <text evidence="1">The sequence shown here is derived from an EMBL/GenBank/DDBJ whole genome shotgun (WGS) entry which is preliminary data.</text>
</comment>
<sequence length="283" mass="31175">MSTKTSNFEYIKPGEDEFYNITEFNQTLDKIDADMKALKDTEVNHTDNATVHVTAEDKESWNTSLENKTLTYTESSTIQDLNSGEKLSIAFGKLKKAVNAVKNHTGTKATTSVQGHVKLSNSSAVTDSTGLALPVTEKNASISGTLAYMLANFSGKLNLIWYNTGSNFTTDDDATALNGYRITAPEEYMMFLIYSTAGNVSVLGNWDNCVSYLNQFLNVYSDNEYATAIAYRKVTLEIAHVSSGGYFKNIVFDKAYYKGVAANSSTKPYNGSCIPLRIYGIRK</sequence>
<accession>A0ABV1HBY5</accession>
<gene>
    <name evidence="1" type="ORF">WMO43_02485</name>
</gene>
<dbReference type="EMBL" id="JBBMEX010000002">
    <property type="protein sequence ID" value="MEQ2556751.1"/>
    <property type="molecule type" value="Genomic_DNA"/>
</dbReference>
<evidence type="ECO:0000313" key="1">
    <source>
        <dbReference type="EMBL" id="MEQ2556751.1"/>
    </source>
</evidence>